<evidence type="ECO:0000313" key="3">
    <source>
        <dbReference type="Proteomes" id="UP001286313"/>
    </source>
</evidence>
<reference evidence="2" key="1">
    <citation type="submission" date="2023-10" db="EMBL/GenBank/DDBJ databases">
        <title>Genome assemblies of two species of porcelain crab, Petrolisthes cinctipes and Petrolisthes manimaculis (Anomura: Porcellanidae).</title>
        <authorList>
            <person name="Angst P."/>
        </authorList>
    </citation>
    <scope>NUCLEOTIDE SEQUENCE</scope>
    <source>
        <strain evidence="2">PB745_01</strain>
        <tissue evidence="2">Gill</tissue>
    </source>
</reference>
<protein>
    <submittedName>
        <fullName evidence="2">Uncharacterized protein</fullName>
    </submittedName>
</protein>
<gene>
    <name evidence="2" type="ORF">Pcinc_019820</name>
</gene>
<dbReference type="EMBL" id="JAWQEG010001986">
    <property type="protein sequence ID" value="KAK3875303.1"/>
    <property type="molecule type" value="Genomic_DNA"/>
</dbReference>
<sequence>MVWGGGGRQAASESYGSKCEHKSPAGGCGAVDQAAVLEGAIRSFDLVERRWGAVLWGAEWGPVLPGRGRGRSSKGRTR</sequence>
<keyword evidence="3" id="KW-1185">Reference proteome</keyword>
<name>A0AAE1KKM3_PETCI</name>
<comment type="caution">
    <text evidence="2">The sequence shown here is derived from an EMBL/GenBank/DDBJ whole genome shotgun (WGS) entry which is preliminary data.</text>
</comment>
<evidence type="ECO:0000256" key="1">
    <source>
        <dbReference type="SAM" id="MobiDB-lite"/>
    </source>
</evidence>
<evidence type="ECO:0000313" key="2">
    <source>
        <dbReference type="EMBL" id="KAK3875303.1"/>
    </source>
</evidence>
<organism evidence="2 3">
    <name type="scientific">Petrolisthes cinctipes</name>
    <name type="common">Flat porcelain crab</name>
    <dbReference type="NCBI Taxonomy" id="88211"/>
    <lineage>
        <taxon>Eukaryota</taxon>
        <taxon>Metazoa</taxon>
        <taxon>Ecdysozoa</taxon>
        <taxon>Arthropoda</taxon>
        <taxon>Crustacea</taxon>
        <taxon>Multicrustacea</taxon>
        <taxon>Malacostraca</taxon>
        <taxon>Eumalacostraca</taxon>
        <taxon>Eucarida</taxon>
        <taxon>Decapoda</taxon>
        <taxon>Pleocyemata</taxon>
        <taxon>Anomura</taxon>
        <taxon>Galatheoidea</taxon>
        <taxon>Porcellanidae</taxon>
        <taxon>Petrolisthes</taxon>
    </lineage>
</organism>
<dbReference type="AlphaFoldDB" id="A0AAE1KKM3"/>
<accession>A0AAE1KKM3</accession>
<feature type="region of interest" description="Disordered" evidence="1">
    <location>
        <begin position="1"/>
        <end position="26"/>
    </location>
</feature>
<dbReference type="Proteomes" id="UP001286313">
    <property type="component" value="Unassembled WGS sequence"/>
</dbReference>
<proteinExistence type="predicted"/>